<evidence type="ECO:0000313" key="1">
    <source>
        <dbReference type="EMBL" id="MBE1605593.1"/>
    </source>
</evidence>
<dbReference type="RefSeq" id="WP_192749905.1">
    <property type="nucleotide sequence ID" value="NZ_JADBEM010000001.1"/>
</dbReference>
<reference evidence="1" key="1">
    <citation type="submission" date="2020-10" db="EMBL/GenBank/DDBJ databases">
        <title>Sequencing the genomes of 1000 actinobacteria strains.</title>
        <authorList>
            <person name="Klenk H.-P."/>
        </authorList>
    </citation>
    <scope>NUCLEOTIDE SEQUENCE</scope>
    <source>
        <strain evidence="1">DSM 45354</strain>
    </source>
</reference>
<evidence type="ECO:0000313" key="2">
    <source>
        <dbReference type="Proteomes" id="UP000638648"/>
    </source>
</evidence>
<dbReference type="Proteomes" id="UP000638648">
    <property type="component" value="Unassembled WGS sequence"/>
</dbReference>
<gene>
    <name evidence="1" type="ORF">HEB94_002441</name>
</gene>
<accession>A0A927MVJ6</accession>
<name>A0A927MVJ6_9ACTN</name>
<dbReference type="EMBL" id="JADBEM010000001">
    <property type="protein sequence ID" value="MBE1605593.1"/>
    <property type="molecule type" value="Genomic_DNA"/>
</dbReference>
<keyword evidence="2" id="KW-1185">Reference proteome</keyword>
<comment type="caution">
    <text evidence="1">The sequence shown here is derived from an EMBL/GenBank/DDBJ whole genome shotgun (WGS) entry which is preliminary data.</text>
</comment>
<proteinExistence type="predicted"/>
<dbReference type="AlphaFoldDB" id="A0A927MVJ6"/>
<organism evidence="1 2">
    <name type="scientific">Actinopolymorpha pittospori</name>
    <dbReference type="NCBI Taxonomy" id="648752"/>
    <lineage>
        <taxon>Bacteria</taxon>
        <taxon>Bacillati</taxon>
        <taxon>Actinomycetota</taxon>
        <taxon>Actinomycetes</taxon>
        <taxon>Propionibacteriales</taxon>
        <taxon>Actinopolymorphaceae</taxon>
        <taxon>Actinopolymorpha</taxon>
    </lineage>
</organism>
<protein>
    <submittedName>
        <fullName evidence="1">Uncharacterized protein</fullName>
    </submittedName>
</protein>
<sequence>MEDQRSFSASEVDALRQEGQELAGVWVEVRVSGRGDYQAEMRDLVERLLAEGGCAFDDYSDDAWSLEQIRHGRPTGQTFRA</sequence>